<accession>A0A0R1YRY1</accession>
<organism evidence="1 2">
    <name type="scientific">Lentilactobacillus parafarraginis DSM 18390 = JCM 14109</name>
    <dbReference type="NCBI Taxonomy" id="1423786"/>
    <lineage>
        <taxon>Bacteria</taxon>
        <taxon>Bacillati</taxon>
        <taxon>Bacillota</taxon>
        <taxon>Bacilli</taxon>
        <taxon>Lactobacillales</taxon>
        <taxon>Lactobacillaceae</taxon>
        <taxon>Lentilactobacillus</taxon>
    </lineage>
</organism>
<dbReference type="SUPFAM" id="SSF49785">
    <property type="entry name" value="Galactose-binding domain-like"/>
    <property type="match status" value="1"/>
</dbReference>
<protein>
    <recommendedName>
        <fullName evidence="3">Carbohydrate-binding protein</fullName>
    </recommendedName>
</protein>
<dbReference type="RefSeq" id="WP_056980639.1">
    <property type="nucleotide sequence ID" value="NZ_AZFZ01000046.1"/>
</dbReference>
<proteinExistence type="predicted"/>
<dbReference type="AlphaFoldDB" id="A0A0R1YRY1"/>
<evidence type="ECO:0000313" key="1">
    <source>
        <dbReference type="EMBL" id="KRM42012.1"/>
    </source>
</evidence>
<dbReference type="Proteomes" id="UP000051010">
    <property type="component" value="Unassembled WGS sequence"/>
</dbReference>
<name>A0A0R1YRY1_9LACO</name>
<dbReference type="InterPro" id="IPR008979">
    <property type="entry name" value="Galactose-bd-like_sf"/>
</dbReference>
<gene>
    <name evidence="1" type="ORF">FD47_GL001994</name>
</gene>
<comment type="caution">
    <text evidence="1">The sequence shown here is derived from an EMBL/GenBank/DDBJ whole genome shotgun (WGS) entry which is preliminary data.</text>
</comment>
<evidence type="ECO:0008006" key="3">
    <source>
        <dbReference type="Google" id="ProtNLM"/>
    </source>
</evidence>
<reference evidence="1 2" key="1">
    <citation type="journal article" date="2015" name="Genome Announc.">
        <title>Expanding the biotechnology potential of lactobacilli through comparative genomics of 213 strains and associated genera.</title>
        <authorList>
            <person name="Sun Z."/>
            <person name="Harris H.M."/>
            <person name="McCann A."/>
            <person name="Guo C."/>
            <person name="Argimon S."/>
            <person name="Zhang W."/>
            <person name="Yang X."/>
            <person name="Jeffery I.B."/>
            <person name="Cooney J.C."/>
            <person name="Kagawa T.F."/>
            <person name="Liu W."/>
            <person name="Song Y."/>
            <person name="Salvetti E."/>
            <person name="Wrobel A."/>
            <person name="Rasinkangas P."/>
            <person name="Parkhill J."/>
            <person name="Rea M.C."/>
            <person name="O'Sullivan O."/>
            <person name="Ritari J."/>
            <person name="Douillard F.P."/>
            <person name="Paul Ross R."/>
            <person name="Yang R."/>
            <person name="Briner A.E."/>
            <person name="Felis G.E."/>
            <person name="de Vos W.M."/>
            <person name="Barrangou R."/>
            <person name="Klaenhammer T.R."/>
            <person name="Caufield P.W."/>
            <person name="Cui Y."/>
            <person name="Zhang H."/>
            <person name="O'Toole P.W."/>
        </authorList>
    </citation>
    <scope>NUCLEOTIDE SEQUENCE [LARGE SCALE GENOMIC DNA]</scope>
    <source>
        <strain evidence="1 2">DSM 18390</strain>
    </source>
</reference>
<dbReference type="Gene3D" id="2.60.120.260">
    <property type="entry name" value="Galactose-binding domain-like"/>
    <property type="match status" value="1"/>
</dbReference>
<dbReference type="EMBL" id="AZFZ01000046">
    <property type="protein sequence ID" value="KRM42012.1"/>
    <property type="molecule type" value="Genomic_DNA"/>
</dbReference>
<sequence>MTIKVDFVDRNDKVISGQISDDKDETAFSAQGDELVTLGVKEMRWRVGDQIRVRIDQPNQYLWVQLDETLNPSLIYLAQKEWRYTIPLSETLAPSQLDTSFRSKRHYVIVRKASKADIVRYQNLALNPHDQHEATGAYPHASANVETRGESVFFAKNVIDGKLANLSHGEYPFQCWGIGGRADAELKVDFGRDVELDCIKLLYRGDYPHDSYWVNATIEFSDGSEKVFDTTNSLEFQSFSFLKIQTSWIKLKNLTKAQDNSDFPALTQIEAYGNNIG</sequence>
<dbReference type="PATRIC" id="fig|1423786.4.peg.2099"/>
<evidence type="ECO:0000313" key="2">
    <source>
        <dbReference type="Proteomes" id="UP000051010"/>
    </source>
</evidence>